<dbReference type="AlphaFoldDB" id="A0A1M5RXR4"/>
<accession>A0A1M5RXR4</accession>
<protein>
    <submittedName>
        <fullName evidence="2">Uncharacterized conserved protein YdhG, YjbR/CyaY-like superfamily, DUF1801 family</fullName>
    </submittedName>
</protein>
<evidence type="ECO:0000313" key="2">
    <source>
        <dbReference type="EMBL" id="SHH30818.1"/>
    </source>
</evidence>
<dbReference type="InterPro" id="IPR014922">
    <property type="entry name" value="YdhG-like"/>
</dbReference>
<organism evidence="2 3">
    <name type="scientific">Anaerosphaera aminiphila DSM 21120</name>
    <dbReference type="NCBI Taxonomy" id="1120995"/>
    <lineage>
        <taxon>Bacteria</taxon>
        <taxon>Bacillati</taxon>
        <taxon>Bacillota</taxon>
        <taxon>Tissierellia</taxon>
        <taxon>Tissierellales</taxon>
        <taxon>Peptoniphilaceae</taxon>
        <taxon>Anaerosphaera</taxon>
    </lineage>
</organism>
<name>A0A1M5RXR4_9FIRM</name>
<dbReference type="Proteomes" id="UP000184032">
    <property type="component" value="Unassembled WGS sequence"/>
</dbReference>
<proteinExistence type="predicted"/>
<reference evidence="2 3" key="1">
    <citation type="submission" date="2016-11" db="EMBL/GenBank/DDBJ databases">
        <authorList>
            <person name="Jaros S."/>
            <person name="Januszkiewicz K."/>
            <person name="Wedrychowicz H."/>
        </authorList>
    </citation>
    <scope>NUCLEOTIDE SEQUENCE [LARGE SCALE GENOMIC DNA]</scope>
    <source>
        <strain evidence="2 3">DSM 21120</strain>
    </source>
</reference>
<evidence type="ECO:0000313" key="3">
    <source>
        <dbReference type="Proteomes" id="UP000184032"/>
    </source>
</evidence>
<sequence>MFLKEIITIEDYFLNLSEIQFEKLDILRKAILSASDNISEKIAWGVPTFYYKSKYLAQIETVKGGIAFYTSPMTKNTFKDQLNAYKKTSKNSVHFSIDENIPADLIRKMINERILEVK</sequence>
<dbReference type="Gene3D" id="3.90.1150.200">
    <property type="match status" value="1"/>
</dbReference>
<gene>
    <name evidence="2" type="ORF">SAMN02745245_01032</name>
</gene>
<dbReference type="EMBL" id="FQXI01000006">
    <property type="protein sequence ID" value="SHH30818.1"/>
    <property type="molecule type" value="Genomic_DNA"/>
</dbReference>
<dbReference type="SUPFAM" id="SSF159888">
    <property type="entry name" value="YdhG-like"/>
    <property type="match status" value="1"/>
</dbReference>
<feature type="domain" description="YdhG-like" evidence="1">
    <location>
        <begin position="23"/>
        <end position="114"/>
    </location>
</feature>
<keyword evidence="3" id="KW-1185">Reference proteome</keyword>
<dbReference type="Pfam" id="PF08818">
    <property type="entry name" value="DUF1801"/>
    <property type="match status" value="1"/>
</dbReference>
<evidence type="ECO:0000259" key="1">
    <source>
        <dbReference type="Pfam" id="PF08818"/>
    </source>
</evidence>
<dbReference type="STRING" id="1120995.SAMN02745245_01032"/>